<dbReference type="EMBL" id="QLLL01000008">
    <property type="protein sequence ID" value="RAJ00468.1"/>
    <property type="molecule type" value="Genomic_DNA"/>
</dbReference>
<evidence type="ECO:0000313" key="2">
    <source>
        <dbReference type="Proteomes" id="UP000249547"/>
    </source>
</evidence>
<name>A0A327Q9I2_9BACT</name>
<keyword evidence="2" id="KW-1185">Reference proteome</keyword>
<organism evidence="1 2">
    <name type="scientific">Chitinophaga skermanii</name>
    <dbReference type="NCBI Taxonomy" id="331697"/>
    <lineage>
        <taxon>Bacteria</taxon>
        <taxon>Pseudomonadati</taxon>
        <taxon>Bacteroidota</taxon>
        <taxon>Chitinophagia</taxon>
        <taxon>Chitinophagales</taxon>
        <taxon>Chitinophagaceae</taxon>
        <taxon>Chitinophaga</taxon>
    </lineage>
</organism>
<dbReference type="Proteomes" id="UP000249547">
    <property type="component" value="Unassembled WGS sequence"/>
</dbReference>
<dbReference type="Pfam" id="PF04985">
    <property type="entry name" value="Phage_tube"/>
    <property type="match status" value="1"/>
</dbReference>
<dbReference type="InterPro" id="IPR006498">
    <property type="entry name" value="Tail_tube"/>
</dbReference>
<dbReference type="OrthoDB" id="8900117at2"/>
<protein>
    <recommendedName>
        <fullName evidence="3">Phage tail tube protein FII</fullName>
    </recommendedName>
</protein>
<accession>A0A327Q9I2</accession>
<evidence type="ECO:0008006" key="3">
    <source>
        <dbReference type="Google" id="ProtNLM"/>
    </source>
</evidence>
<dbReference type="NCBIfam" id="TIGR01611">
    <property type="entry name" value="tail_tube"/>
    <property type="match status" value="1"/>
</dbReference>
<sequence>MNITVNKVTNANIFLDGVGYIGNAEEISLPDVQPKLVDHKGLGFIGEIELPAGGIQKMSAKIKWNAIYDSVMLKSYNFYTACRIMVRTSIETWEGGSRVAQRPCVIVIVGTWKKTGGLTFKPQDNVELETEISVTSYRLEIDNEEIVNIDVLTNKHRINGIDQNALYRENLGI</sequence>
<reference evidence="1 2" key="1">
    <citation type="submission" date="2018-06" db="EMBL/GenBank/DDBJ databases">
        <title>Genomic Encyclopedia of Archaeal and Bacterial Type Strains, Phase II (KMG-II): from individual species to whole genera.</title>
        <authorList>
            <person name="Goeker M."/>
        </authorList>
    </citation>
    <scope>NUCLEOTIDE SEQUENCE [LARGE SCALE GENOMIC DNA]</scope>
    <source>
        <strain evidence="1 2">DSM 23857</strain>
    </source>
</reference>
<evidence type="ECO:0000313" key="1">
    <source>
        <dbReference type="EMBL" id="RAJ00468.1"/>
    </source>
</evidence>
<dbReference type="AlphaFoldDB" id="A0A327Q9I2"/>
<dbReference type="RefSeq" id="WP_111599581.1">
    <property type="nucleotide sequence ID" value="NZ_QLLL01000008.1"/>
</dbReference>
<gene>
    <name evidence="1" type="ORF">LX64_04174</name>
</gene>
<comment type="caution">
    <text evidence="1">The sequence shown here is derived from an EMBL/GenBank/DDBJ whole genome shotgun (WGS) entry which is preliminary data.</text>
</comment>
<proteinExistence type="predicted"/>